<accession>A0ACC0G956</accession>
<keyword evidence="2" id="KW-1185">Reference proteome</keyword>
<protein>
    <submittedName>
        <fullName evidence="1">Serine/threonine-protein kinase Nek2</fullName>
    </submittedName>
</protein>
<keyword evidence="1" id="KW-0418">Kinase</keyword>
<dbReference type="Proteomes" id="UP001060215">
    <property type="component" value="Chromosome 10"/>
</dbReference>
<name>A0ACC0G956_9ERIC</name>
<keyword evidence="1" id="KW-0808">Transferase</keyword>
<dbReference type="EMBL" id="CM045767">
    <property type="protein sequence ID" value="KAI7997099.1"/>
    <property type="molecule type" value="Genomic_DNA"/>
</dbReference>
<comment type="caution">
    <text evidence="1">The sequence shown here is derived from an EMBL/GenBank/DDBJ whole genome shotgun (WGS) entry which is preliminary data.</text>
</comment>
<organism evidence="1 2">
    <name type="scientific">Camellia lanceoleosa</name>
    <dbReference type="NCBI Taxonomy" id="1840588"/>
    <lineage>
        <taxon>Eukaryota</taxon>
        <taxon>Viridiplantae</taxon>
        <taxon>Streptophyta</taxon>
        <taxon>Embryophyta</taxon>
        <taxon>Tracheophyta</taxon>
        <taxon>Spermatophyta</taxon>
        <taxon>Magnoliopsida</taxon>
        <taxon>eudicotyledons</taxon>
        <taxon>Gunneridae</taxon>
        <taxon>Pentapetalae</taxon>
        <taxon>asterids</taxon>
        <taxon>Ericales</taxon>
        <taxon>Theaceae</taxon>
        <taxon>Camellia</taxon>
    </lineage>
</organism>
<proteinExistence type="predicted"/>
<evidence type="ECO:0000313" key="1">
    <source>
        <dbReference type="EMBL" id="KAI7997099.1"/>
    </source>
</evidence>
<sequence>MCTFTNWIEDLYWKQLDLNYRSMPDAMIYNEQITDLLEPSQRNLQIREDVNSGVYVENLTEECVSTMKDVTQLLMKELDKHSCTVSQSGKQRHIPYRDSRLTFLLQESLGGNAKLSMVCAISPVQRAEAIKKANGVLFSEEMLTSDDLASSVVGTPSYMCPELLADIPYGSKSDIWSLGCCMYEMISRKPAFKASDMQALINKISKSIVAPLPTKCFSSL</sequence>
<gene>
    <name evidence="1" type="ORF">LOK49_LG10G02633</name>
</gene>
<evidence type="ECO:0000313" key="2">
    <source>
        <dbReference type="Proteomes" id="UP001060215"/>
    </source>
</evidence>
<reference evidence="1 2" key="1">
    <citation type="journal article" date="2022" name="Plant J.">
        <title>Chromosome-level genome of Camellia lanceoleosa provides a valuable resource for understanding genome evolution and self-incompatibility.</title>
        <authorList>
            <person name="Gong W."/>
            <person name="Xiao S."/>
            <person name="Wang L."/>
            <person name="Liao Z."/>
            <person name="Chang Y."/>
            <person name="Mo W."/>
            <person name="Hu G."/>
            <person name="Li W."/>
            <person name="Zhao G."/>
            <person name="Zhu H."/>
            <person name="Hu X."/>
            <person name="Ji K."/>
            <person name="Xiang X."/>
            <person name="Song Q."/>
            <person name="Yuan D."/>
            <person name="Jin S."/>
            <person name="Zhang L."/>
        </authorList>
    </citation>
    <scope>NUCLEOTIDE SEQUENCE [LARGE SCALE GENOMIC DNA]</scope>
    <source>
        <strain evidence="1">SQ_2022a</strain>
    </source>
</reference>